<dbReference type="EMBL" id="JYNL01000008">
    <property type="protein sequence ID" value="KMO82838.1"/>
    <property type="molecule type" value="Genomic_DNA"/>
</dbReference>
<dbReference type="PATRIC" id="fig|37916.4.peg.773"/>
<proteinExistence type="predicted"/>
<sequence>MNPRKVRSLTPMAAVFVHGNPETAAIWGPLVAVLGRDDVVLLSPPGFGAPLPDGFGATFTEYRDWLEAELEAIDGPIDLVGHDWGGGHVVNVVMHRPELVRSWATDVVGLFDPDYVWHDLAQVWQTPGAGEEAIDAMLGGDLTARTDLMVSLGIPADIGAAIAEHQNADMGRAILALYRSATQPAMAEAGRALESAAARPGLSLLATEDPYIGANDHRRRAADRAGARTEVLDGLGHWWMVEDPHRGAEALNRFWATLD</sequence>
<dbReference type="GO" id="GO:0018786">
    <property type="term" value="F:haloalkane dehalogenase activity"/>
    <property type="evidence" value="ECO:0007669"/>
    <property type="project" value="UniProtKB-EC"/>
</dbReference>
<keyword evidence="2" id="KW-0378">Hydrolase</keyword>
<keyword evidence="3" id="KW-1185">Reference proteome</keyword>
<dbReference type="PANTHER" id="PTHR43194">
    <property type="entry name" value="HYDROLASE ALPHA/BETA FOLD FAMILY"/>
    <property type="match status" value="1"/>
</dbReference>
<accession>A0A0J6WLC6</accession>
<dbReference type="PANTHER" id="PTHR43194:SF2">
    <property type="entry name" value="PEROXISOMAL MEMBRANE PROTEIN LPX1"/>
    <property type="match status" value="1"/>
</dbReference>
<reference evidence="2 3" key="1">
    <citation type="journal article" date="2015" name="Genome Biol. Evol.">
        <title>Characterization of Three Mycobacterium spp. with Potential Use in Bioremediation by Genome Sequencing and Comparative Genomics.</title>
        <authorList>
            <person name="Das S."/>
            <person name="Pettersson B.M."/>
            <person name="Behra P.R."/>
            <person name="Ramesh M."/>
            <person name="Dasgupta S."/>
            <person name="Bhattacharya A."/>
            <person name="Kirsebom L.A."/>
        </authorList>
    </citation>
    <scope>NUCLEOTIDE SEQUENCE [LARGE SCALE GENOMIC DNA]</scope>
    <source>
        <strain evidence="2 3">DSM 43826</strain>
    </source>
</reference>
<dbReference type="AlphaFoldDB" id="A0A0J6WLC6"/>
<dbReference type="Proteomes" id="UP000036513">
    <property type="component" value="Unassembled WGS sequence"/>
</dbReference>
<dbReference type="InterPro" id="IPR000073">
    <property type="entry name" value="AB_hydrolase_1"/>
</dbReference>
<dbReference type="Gene3D" id="3.40.50.1820">
    <property type="entry name" value="alpha/beta hydrolase"/>
    <property type="match status" value="1"/>
</dbReference>
<gene>
    <name evidence="2" type="primary">dhaA_2</name>
    <name evidence="2" type="ORF">MCHLDSM_00720</name>
</gene>
<name>A0A0J6WLC6_9MYCO</name>
<comment type="caution">
    <text evidence="2">The sequence shown here is derived from an EMBL/GenBank/DDBJ whole genome shotgun (WGS) entry which is preliminary data.</text>
</comment>
<dbReference type="STRING" id="37916.MCHLDSM_00720"/>
<dbReference type="SUPFAM" id="SSF53474">
    <property type="entry name" value="alpha/beta-Hydrolases"/>
    <property type="match status" value="1"/>
</dbReference>
<evidence type="ECO:0000313" key="2">
    <source>
        <dbReference type="EMBL" id="KMO82838.1"/>
    </source>
</evidence>
<dbReference type="InterPro" id="IPR050228">
    <property type="entry name" value="Carboxylesterase_BioH"/>
</dbReference>
<dbReference type="Pfam" id="PF12697">
    <property type="entry name" value="Abhydrolase_6"/>
    <property type="match status" value="1"/>
</dbReference>
<organism evidence="2 3">
    <name type="scientific">Mycolicibacterium chlorophenolicum</name>
    <dbReference type="NCBI Taxonomy" id="37916"/>
    <lineage>
        <taxon>Bacteria</taxon>
        <taxon>Bacillati</taxon>
        <taxon>Actinomycetota</taxon>
        <taxon>Actinomycetes</taxon>
        <taxon>Mycobacteriales</taxon>
        <taxon>Mycobacteriaceae</taxon>
        <taxon>Mycolicibacterium</taxon>
    </lineage>
</organism>
<protein>
    <submittedName>
        <fullName evidence="2">Haloalkane dehalogenase</fullName>
        <ecNumber evidence="2">3.8.1.5</ecNumber>
    </submittedName>
</protein>
<evidence type="ECO:0000259" key="1">
    <source>
        <dbReference type="Pfam" id="PF12697"/>
    </source>
</evidence>
<dbReference type="InterPro" id="IPR029058">
    <property type="entry name" value="AB_hydrolase_fold"/>
</dbReference>
<feature type="domain" description="AB hydrolase-1" evidence="1">
    <location>
        <begin position="15"/>
        <end position="249"/>
    </location>
</feature>
<evidence type="ECO:0000313" key="3">
    <source>
        <dbReference type="Proteomes" id="UP000036513"/>
    </source>
</evidence>
<dbReference type="EC" id="3.8.1.5" evidence="2"/>